<dbReference type="STRING" id="1341695.BBOMB_1268"/>
<evidence type="ECO:0000313" key="10">
    <source>
        <dbReference type="EMBL" id="KFF31861.1"/>
    </source>
</evidence>
<keyword evidence="11" id="KW-1185">Reference proteome</keyword>
<gene>
    <name evidence="10" type="ORF">BBOMB_1268</name>
</gene>
<keyword evidence="3 8" id="KW-0812">Transmembrane</keyword>
<dbReference type="PANTHER" id="PTHR30287">
    <property type="entry name" value="MEMBRANE COMPONENT OF PREDICTED ABC SUPERFAMILY METABOLITE UPTAKE TRANSPORTER"/>
    <property type="match status" value="1"/>
</dbReference>
<organism evidence="10 11">
    <name type="scientific">Bifidobacterium bombi DSM 19703</name>
    <dbReference type="NCBI Taxonomy" id="1341695"/>
    <lineage>
        <taxon>Bacteria</taxon>
        <taxon>Bacillati</taxon>
        <taxon>Actinomycetota</taxon>
        <taxon>Actinomycetes</taxon>
        <taxon>Bifidobacteriales</taxon>
        <taxon>Bifidobacteriaceae</taxon>
        <taxon>Bifidobacterium</taxon>
    </lineage>
</organism>
<feature type="compositionally biased region" description="Basic and acidic residues" evidence="7">
    <location>
        <begin position="287"/>
        <end position="302"/>
    </location>
</feature>
<accession>A0A086BPJ7</accession>
<feature type="transmembrane region" description="Helical" evidence="8">
    <location>
        <begin position="645"/>
        <end position="666"/>
    </location>
</feature>
<evidence type="ECO:0000313" key="11">
    <source>
        <dbReference type="Proteomes" id="UP000028730"/>
    </source>
</evidence>
<feature type="coiled-coil region" evidence="6">
    <location>
        <begin position="494"/>
        <end position="528"/>
    </location>
</feature>
<feature type="coiled-coil region" evidence="6">
    <location>
        <begin position="443"/>
        <end position="470"/>
    </location>
</feature>
<feature type="transmembrane region" description="Helical" evidence="8">
    <location>
        <begin position="33"/>
        <end position="52"/>
    </location>
</feature>
<evidence type="ECO:0000256" key="1">
    <source>
        <dbReference type="ARBA" id="ARBA00004651"/>
    </source>
</evidence>
<evidence type="ECO:0000256" key="5">
    <source>
        <dbReference type="ARBA" id="ARBA00023136"/>
    </source>
</evidence>
<evidence type="ECO:0000256" key="4">
    <source>
        <dbReference type="ARBA" id="ARBA00022989"/>
    </source>
</evidence>
<feature type="transmembrane region" description="Helical" evidence="8">
    <location>
        <begin position="733"/>
        <end position="756"/>
    </location>
</feature>
<dbReference type="Pfam" id="PF02687">
    <property type="entry name" value="FtsX"/>
    <property type="match status" value="2"/>
</dbReference>
<dbReference type="eggNOG" id="COG0577">
    <property type="taxonomic scope" value="Bacteria"/>
</dbReference>
<protein>
    <submittedName>
        <fullName evidence="10">ABC transporter, permease protein</fullName>
    </submittedName>
</protein>
<dbReference type="eggNOG" id="COG1511">
    <property type="taxonomic scope" value="Bacteria"/>
</dbReference>
<dbReference type="OrthoDB" id="5137249at2"/>
<feature type="transmembrane region" description="Helical" evidence="8">
    <location>
        <begin position="1145"/>
        <end position="1163"/>
    </location>
</feature>
<feature type="region of interest" description="Disordered" evidence="7">
    <location>
        <begin position="276"/>
        <end position="302"/>
    </location>
</feature>
<dbReference type="EMBL" id="ATLK01000001">
    <property type="protein sequence ID" value="KFF31861.1"/>
    <property type="molecule type" value="Genomic_DNA"/>
</dbReference>
<evidence type="ECO:0000259" key="9">
    <source>
        <dbReference type="Pfam" id="PF02687"/>
    </source>
</evidence>
<dbReference type="PANTHER" id="PTHR30287:SF1">
    <property type="entry name" value="INNER MEMBRANE PROTEIN"/>
    <property type="match status" value="1"/>
</dbReference>
<dbReference type="InterPro" id="IPR028194">
    <property type="entry name" value="CC167"/>
</dbReference>
<dbReference type="Pfam" id="PF15188">
    <property type="entry name" value="CCDC-167"/>
    <property type="match status" value="1"/>
</dbReference>
<feature type="transmembrane region" description="Helical" evidence="8">
    <location>
        <begin position="811"/>
        <end position="831"/>
    </location>
</feature>
<sequence length="1180" mass="128540">MTTSSRYGAGKPVSKSMLWKDIRKSLSGSMGRFVAIVCLVALGSFALVGLTVTGPDMRDTGNRYFNAHHLADLSVISDYGLDAADREYIDRAPDASRIEYGYLKDVTVSKDGAKPGSAAKLDDESVRIYSATKRISTYEVTQGRMPKGTQEIAVNGVLAKNHPVGSRLIVNEQSDQLGRKVLRSHTFHVVGVVQSPEVLSRVNLGNSTSGSGSLDGFGVVAPAAFDSPEYMIARLTYSDLDRMPDHYSKSYTNALQRHKDALSDILRDRPVARLKDVRNSQQPAIDRGQKKVDDGKSQLDDSRKQLDDAKAQLDAGAQKITDSQAQLDSASASASSQIAAAQAQVNQGQSTYDQQNQTYQNAVPQVSAARQQVNDALAQVSAAQSQIDQSRNQLQDGLNTAQNGLAQVHSGIDQTNGGISQVQSQIDQIKTKLQDQTLTPAEKEQLQGQLTQLQQQLSALQGQLSQLQNVTLPQVQQAHDDFINNTYNPGMAQVSAAQQQLDGKKQQADAANAQVSAKENALGQAKSQLDAAASQLAQGRSQVAQAQTQLATTQSSAQQAIDSGKTDLASKTAEYQAKLDEFNKAQPGATKKIQDAQKKVDEATSALKAMREPTYSLDSRRETPGSDGYTVYDSVSVIVDSLSRIFPYFLYLVAALVTFSTMTRFVQEERINAGTLKALGYSNGDVMKKFLVYGGAASALGAFIGILAGHLLMPVIVYAAYGHAFDIPFIHMSFHWQVTLAAVFLAFLSAVVPAFLSARKELRERPAALLLPKPPSGGSKILLEHIPFIWNRLNFTHKVTARNIFRYKQRMFMTIFGVAGSVALLMAGFAVQGSISGINAQQFGPILDYSLIAANNNHVTDSQGEAIEARLKRSDIKRSTAIHYESVTKVAGRNDDKQQITLIVPEETNQLGDYVRLHTRHGHEPISLDSGNGNDSGGVVISERLAKLTHAKVGSTIEFQAQAGRTYKVRVSGICEMYLGHFMFMSPQTYETTFHTDYATNAHLVTLKDGSVSNVKRQAASFMRLGGIKGVMQNTTLMGEIDTVVQSLNIIMWVLIIIATLLGIVILYNLTNLNVMERIRELSTIKVLGFYDPEVTMYIYRETILLSCLGILAGYVFGAWLHSYILTAVPPDNVMFDPSISWTGFVVPLVSVTVITAVLGAYVNRHLSRINMLDALKSVD</sequence>
<feature type="transmembrane region" description="Helical" evidence="8">
    <location>
        <begin position="1104"/>
        <end position="1125"/>
    </location>
</feature>
<dbReference type="InterPro" id="IPR027267">
    <property type="entry name" value="AH/BAR_dom_sf"/>
</dbReference>
<keyword evidence="2" id="KW-1003">Cell membrane</keyword>
<comment type="subcellular location">
    <subcellularLocation>
        <location evidence="1">Cell membrane</location>
        <topology evidence="1">Multi-pass membrane protein</topology>
    </subcellularLocation>
</comment>
<feature type="domain" description="ABC3 transporter permease C-terminal" evidence="9">
    <location>
        <begin position="645"/>
        <end position="760"/>
    </location>
</feature>
<name>A0A086BPJ7_9BIFI</name>
<dbReference type="Proteomes" id="UP000028730">
    <property type="component" value="Unassembled WGS sequence"/>
</dbReference>
<reference evidence="10 11" key="1">
    <citation type="journal article" date="2014" name="Appl. Environ. Microbiol.">
        <title>Genomic encyclopedia of type strains of the genus Bifidobacterium.</title>
        <authorList>
            <person name="Milani C."/>
            <person name="Lugli G.A."/>
            <person name="Duranti S."/>
            <person name="Turroni F."/>
            <person name="Bottacini F."/>
            <person name="Mangifesta M."/>
            <person name="Sanchez B."/>
            <person name="Viappiani A."/>
            <person name="Mancabelli L."/>
            <person name="Taminiau B."/>
            <person name="Delcenserie V."/>
            <person name="Barrangou R."/>
            <person name="Margolles A."/>
            <person name="van Sinderen D."/>
            <person name="Ventura M."/>
        </authorList>
    </citation>
    <scope>NUCLEOTIDE SEQUENCE [LARGE SCALE GENOMIC DNA]</scope>
    <source>
        <strain evidence="10 11">DSM 19703</strain>
    </source>
</reference>
<comment type="caution">
    <text evidence="10">The sequence shown here is derived from an EMBL/GenBank/DDBJ whole genome shotgun (WGS) entry which is preliminary data.</text>
</comment>
<dbReference type="AlphaFoldDB" id="A0A086BPJ7"/>
<dbReference type="GO" id="GO:0005886">
    <property type="term" value="C:plasma membrane"/>
    <property type="evidence" value="ECO:0007669"/>
    <property type="project" value="UniProtKB-SubCell"/>
</dbReference>
<dbReference type="InterPro" id="IPR038766">
    <property type="entry name" value="Membrane_comp_ABC_pdt"/>
</dbReference>
<evidence type="ECO:0000256" key="3">
    <source>
        <dbReference type="ARBA" id="ARBA00022692"/>
    </source>
</evidence>
<dbReference type="Gene3D" id="1.20.120.330">
    <property type="entry name" value="Nucleotidyltransferases domain 2"/>
    <property type="match status" value="1"/>
</dbReference>
<evidence type="ECO:0000256" key="8">
    <source>
        <dbReference type="SAM" id="Phobius"/>
    </source>
</evidence>
<dbReference type="SUPFAM" id="SSF103657">
    <property type="entry name" value="BAR/IMD domain-like"/>
    <property type="match status" value="1"/>
</dbReference>
<keyword evidence="4 8" id="KW-1133">Transmembrane helix</keyword>
<keyword evidence="5 8" id="KW-0472">Membrane</keyword>
<dbReference type="RefSeq" id="WP_052377521.1">
    <property type="nucleotide sequence ID" value="NZ_ATLK01000001.1"/>
</dbReference>
<evidence type="ECO:0000256" key="2">
    <source>
        <dbReference type="ARBA" id="ARBA00022475"/>
    </source>
</evidence>
<evidence type="ECO:0000256" key="6">
    <source>
        <dbReference type="SAM" id="Coils"/>
    </source>
</evidence>
<feature type="coiled-coil region" evidence="6">
    <location>
        <begin position="366"/>
        <end position="393"/>
    </location>
</feature>
<feature type="transmembrane region" description="Helical" evidence="8">
    <location>
        <begin position="690"/>
        <end position="721"/>
    </location>
</feature>
<keyword evidence="6" id="KW-0175">Coiled coil</keyword>
<evidence type="ECO:0000256" key="7">
    <source>
        <dbReference type="SAM" id="MobiDB-lite"/>
    </source>
</evidence>
<dbReference type="InterPro" id="IPR003838">
    <property type="entry name" value="ABC3_permease_C"/>
</dbReference>
<dbReference type="Gene3D" id="1.10.287.1490">
    <property type="match status" value="1"/>
</dbReference>
<feature type="transmembrane region" description="Helical" evidence="8">
    <location>
        <begin position="1050"/>
        <end position="1070"/>
    </location>
</feature>
<feature type="domain" description="ABC3 transporter permease C-terminal" evidence="9">
    <location>
        <begin position="1054"/>
        <end position="1165"/>
    </location>
</feature>
<proteinExistence type="predicted"/>